<organism evidence="6 7">
    <name type="scientific">Plectonema cf. radiosum LEGE 06105</name>
    <dbReference type="NCBI Taxonomy" id="945769"/>
    <lineage>
        <taxon>Bacteria</taxon>
        <taxon>Bacillati</taxon>
        <taxon>Cyanobacteriota</taxon>
        <taxon>Cyanophyceae</taxon>
        <taxon>Oscillatoriophycideae</taxon>
        <taxon>Oscillatoriales</taxon>
        <taxon>Microcoleaceae</taxon>
        <taxon>Plectonema</taxon>
    </lineage>
</organism>
<feature type="domain" description="Leucine-binding protein" evidence="5">
    <location>
        <begin position="152"/>
        <end position="470"/>
    </location>
</feature>
<dbReference type="Proteomes" id="UP000620559">
    <property type="component" value="Unassembled WGS sequence"/>
</dbReference>
<dbReference type="Gene3D" id="2.30.30.40">
    <property type="entry name" value="SH3 Domains"/>
    <property type="match status" value="1"/>
</dbReference>
<protein>
    <submittedName>
        <fullName evidence="6">Amino acid ABC transporter substrate-binding protein</fullName>
    </submittedName>
</protein>
<dbReference type="InterPro" id="IPR011990">
    <property type="entry name" value="TPR-like_helical_dom_sf"/>
</dbReference>
<dbReference type="PANTHER" id="PTHR30483">
    <property type="entry name" value="LEUCINE-SPECIFIC-BINDING PROTEIN"/>
    <property type="match status" value="1"/>
</dbReference>
<dbReference type="PROSITE" id="PS50005">
    <property type="entry name" value="TPR"/>
    <property type="match status" value="1"/>
</dbReference>
<dbReference type="Pfam" id="PF13458">
    <property type="entry name" value="Peripla_BP_6"/>
    <property type="match status" value="1"/>
</dbReference>
<proteinExistence type="inferred from homology"/>
<name>A0A8J7JTN9_9CYAN</name>
<dbReference type="CDD" id="cd06268">
    <property type="entry name" value="PBP1_ABC_transporter_LIVBP-like"/>
    <property type="match status" value="1"/>
</dbReference>
<keyword evidence="4" id="KW-0812">Transmembrane</keyword>
<sequence>MSSNGNNQFSLAISILLFLSITLLPLTLVGIIASLNYKDNFPITFGEKTLIPGEPLSTKEEGMKYVKEKKWQQAANSFKESLKKAPNDPETRIFLNNAKVQLNKALPKYTIAVSVPITKNNNDQNNALEILRGVAQAQDENNSNESSNRFLLKVKIASDKNNPEDAKQIATALAKDSEVLGVVGHYASDVTIAAKSIYESRELVAITPISTSICLTKTPLSIKSPICKNQNYDRSNGSKTYVFRTVPSDTQTANKLENYIKQNWNEKKVAVFFDSNSDYSKSLKFEFKKAFEEAGGSITEEFNLYEQNFNPAQSVEEAVEDGAEVLMLASSTNTLEQTKKVVKASAQHELKIIAGDDVYTPDILNIGDEAIGMVVAAFWHIDRSNTNNESSKFVNKSKELWGGADVNWRTALAYDATQALIAAIDRQQTRSGVKEELNLGAFYASGAFGKIEFEPSGDRKNSPVQLVCVVRKNNNNYEFNICTYPEQLPKIGILRTNSDGENVNIREQCTRKSKVIVSPPSGTEVKITSKPLKQNDGYSWYRVIHDNKEGCVRDDVITEKK</sequence>
<accession>A0A8J7JTN9</accession>
<evidence type="ECO:0000313" key="7">
    <source>
        <dbReference type="Proteomes" id="UP000620559"/>
    </source>
</evidence>
<dbReference type="SUPFAM" id="SSF53822">
    <property type="entry name" value="Periplasmic binding protein-like I"/>
    <property type="match status" value="1"/>
</dbReference>
<dbReference type="EMBL" id="JADEWL010000047">
    <property type="protein sequence ID" value="MBE9213989.1"/>
    <property type="molecule type" value="Genomic_DNA"/>
</dbReference>
<comment type="caution">
    <text evidence="6">The sequence shown here is derived from an EMBL/GenBank/DDBJ whole genome shotgun (WGS) entry which is preliminary data.</text>
</comment>
<dbReference type="PANTHER" id="PTHR30483:SF6">
    <property type="entry name" value="PERIPLASMIC BINDING PROTEIN OF ABC TRANSPORTER FOR NATURAL AMINO ACIDS"/>
    <property type="match status" value="1"/>
</dbReference>
<keyword evidence="4" id="KW-0472">Membrane</keyword>
<keyword evidence="3" id="KW-0802">TPR repeat</keyword>
<evidence type="ECO:0000256" key="2">
    <source>
        <dbReference type="ARBA" id="ARBA00022729"/>
    </source>
</evidence>
<gene>
    <name evidence="6" type="ORF">IQ247_15160</name>
</gene>
<dbReference type="SUPFAM" id="SSF48452">
    <property type="entry name" value="TPR-like"/>
    <property type="match status" value="1"/>
</dbReference>
<comment type="similarity">
    <text evidence="1">Belongs to the leucine-binding protein family.</text>
</comment>
<evidence type="ECO:0000259" key="5">
    <source>
        <dbReference type="Pfam" id="PF13458"/>
    </source>
</evidence>
<evidence type="ECO:0000256" key="3">
    <source>
        <dbReference type="PROSITE-ProRule" id="PRU00339"/>
    </source>
</evidence>
<keyword evidence="7" id="KW-1185">Reference proteome</keyword>
<keyword evidence="2" id="KW-0732">Signal</keyword>
<evidence type="ECO:0000256" key="4">
    <source>
        <dbReference type="SAM" id="Phobius"/>
    </source>
</evidence>
<dbReference type="Gene3D" id="3.40.50.2300">
    <property type="match status" value="2"/>
</dbReference>
<evidence type="ECO:0000256" key="1">
    <source>
        <dbReference type="ARBA" id="ARBA00010062"/>
    </source>
</evidence>
<dbReference type="InterPro" id="IPR028081">
    <property type="entry name" value="Leu-bd"/>
</dbReference>
<keyword evidence="4" id="KW-1133">Transmembrane helix</keyword>
<evidence type="ECO:0000313" key="6">
    <source>
        <dbReference type="EMBL" id="MBE9213989.1"/>
    </source>
</evidence>
<feature type="transmembrane region" description="Helical" evidence="4">
    <location>
        <begin position="12"/>
        <end position="35"/>
    </location>
</feature>
<dbReference type="InterPro" id="IPR028082">
    <property type="entry name" value="Peripla_BP_I"/>
</dbReference>
<dbReference type="InterPro" id="IPR019734">
    <property type="entry name" value="TPR_rpt"/>
</dbReference>
<feature type="repeat" description="TPR" evidence="3">
    <location>
        <begin position="55"/>
        <end position="88"/>
    </location>
</feature>
<dbReference type="InterPro" id="IPR051010">
    <property type="entry name" value="BCAA_transport"/>
</dbReference>
<dbReference type="AlphaFoldDB" id="A0A8J7JTN9"/>
<reference evidence="6" key="1">
    <citation type="submission" date="2020-10" db="EMBL/GenBank/DDBJ databases">
        <authorList>
            <person name="Castelo-Branco R."/>
            <person name="Eusebio N."/>
            <person name="Adriana R."/>
            <person name="Vieira A."/>
            <person name="Brugerolle De Fraissinette N."/>
            <person name="Rezende De Castro R."/>
            <person name="Schneider M.P."/>
            <person name="Vasconcelos V."/>
            <person name="Leao P.N."/>
        </authorList>
    </citation>
    <scope>NUCLEOTIDE SEQUENCE</scope>
    <source>
        <strain evidence="6">LEGE 06105</strain>
    </source>
</reference>